<protein>
    <submittedName>
        <fullName evidence="4">Enoyl-CoA hydratase-related protein</fullName>
    </submittedName>
</protein>
<dbReference type="Pfam" id="PF00378">
    <property type="entry name" value="ECH_1"/>
    <property type="match status" value="1"/>
</dbReference>
<dbReference type="InterPro" id="IPR018376">
    <property type="entry name" value="Enoyl-CoA_hyd/isom_CS"/>
</dbReference>
<dbReference type="Proteomes" id="UP001589854">
    <property type="component" value="Unassembled WGS sequence"/>
</dbReference>
<keyword evidence="2" id="KW-0456">Lyase</keyword>
<dbReference type="Gene3D" id="1.10.12.10">
    <property type="entry name" value="Lyase 2-enoyl-coa Hydratase, Chain A, domain 2"/>
    <property type="match status" value="1"/>
</dbReference>
<comment type="similarity">
    <text evidence="1 3">Belongs to the enoyl-CoA hydratase/isomerase family.</text>
</comment>
<dbReference type="InterPro" id="IPR001753">
    <property type="entry name" value="Enoyl-CoA_hydra/iso"/>
</dbReference>
<evidence type="ECO:0000256" key="3">
    <source>
        <dbReference type="RuleBase" id="RU003707"/>
    </source>
</evidence>
<dbReference type="CDD" id="cd06558">
    <property type="entry name" value="crotonase-like"/>
    <property type="match status" value="1"/>
</dbReference>
<dbReference type="EMBL" id="JBHLVO010000018">
    <property type="protein sequence ID" value="MFC0273251.1"/>
    <property type="molecule type" value="Genomic_DNA"/>
</dbReference>
<comment type="caution">
    <text evidence="4">The sequence shown here is derived from an EMBL/GenBank/DDBJ whole genome shotgun (WGS) entry which is preliminary data.</text>
</comment>
<name>A0ABV6GHT5_9BACI</name>
<dbReference type="PANTHER" id="PTHR11941">
    <property type="entry name" value="ENOYL-COA HYDRATASE-RELATED"/>
    <property type="match status" value="1"/>
</dbReference>
<proteinExistence type="inferred from homology"/>
<accession>A0ABV6GHT5</accession>
<dbReference type="RefSeq" id="WP_378936366.1">
    <property type="nucleotide sequence ID" value="NZ_JBHLVO010000018.1"/>
</dbReference>
<evidence type="ECO:0000256" key="1">
    <source>
        <dbReference type="ARBA" id="ARBA00005254"/>
    </source>
</evidence>
<dbReference type="PROSITE" id="PS00166">
    <property type="entry name" value="ENOYL_COA_HYDRATASE"/>
    <property type="match status" value="1"/>
</dbReference>
<sequence>MEFKHLLFSVEEQIATVTINRPKALNALNMELLLELTQLFDHIKNNASIQAVVLTGSGEKAFVAGADISEMQSKTAPEAKGFSTIGNELMSKIENLPQPVIAAVNGYALGGGSELALACDLRIASIDAKLGQPEVTLGIVAGFGGSQRLPRLVGPSIAKELLMTGEMITAERAYQIGLVNHVVESDALLDKAKSIARKMISNSIIGIQASKKLVNEGFEMDIQRALSLEAETFGMMFATEDQKEGMAAFLDKRKAQFKAK</sequence>
<evidence type="ECO:0000313" key="4">
    <source>
        <dbReference type="EMBL" id="MFC0273251.1"/>
    </source>
</evidence>
<dbReference type="SUPFAM" id="SSF52096">
    <property type="entry name" value="ClpP/crotonase"/>
    <property type="match status" value="1"/>
</dbReference>
<organism evidence="4 5">
    <name type="scientific">Metabacillus herbersteinensis</name>
    <dbReference type="NCBI Taxonomy" id="283816"/>
    <lineage>
        <taxon>Bacteria</taxon>
        <taxon>Bacillati</taxon>
        <taxon>Bacillota</taxon>
        <taxon>Bacilli</taxon>
        <taxon>Bacillales</taxon>
        <taxon>Bacillaceae</taxon>
        <taxon>Metabacillus</taxon>
    </lineage>
</organism>
<evidence type="ECO:0000256" key="2">
    <source>
        <dbReference type="ARBA" id="ARBA00023239"/>
    </source>
</evidence>
<dbReference type="PANTHER" id="PTHR11941:SF54">
    <property type="entry name" value="ENOYL-COA HYDRATASE, MITOCHONDRIAL"/>
    <property type="match status" value="1"/>
</dbReference>
<dbReference type="InterPro" id="IPR014748">
    <property type="entry name" value="Enoyl-CoA_hydra_C"/>
</dbReference>
<dbReference type="Gene3D" id="3.90.226.10">
    <property type="entry name" value="2-enoyl-CoA Hydratase, Chain A, domain 1"/>
    <property type="match status" value="1"/>
</dbReference>
<keyword evidence="5" id="KW-1185">Reference proteome</keyword>
<gene>
    <name evidence="4" type="ORF">ACFFIX_17735</name>
</gene>
<reference evidence="4 5" key="1">
    <citation type="submission" date="2024-09" db="EMBL/GenBank/DDBJ databases">
        <authorList>
            <person name="Sun Q."/>
            <person name="Mori K."/>
        </authorList>
    </citation>
    <scope>NUCLEOTIDE SEQUENCE [LARGE SCALE GENOMIC DNA]</scope>
    <source>
        <strain evidence="4 5">CCM 7228</strain>
    </source>
</reference>
<dbReference type="InterPro" id="IPR029045">
    <property type="entry name" value="ClpP/crotonase-like_dom_sf"/>
</dbReference>
<evidence type="ECO:0000313" key="5">
    <source>
        <dbReference type="Proteomes" id="UP001589854"/>
    </source>
</evidence>